<dbReference type="AlphaFoldDB" id="A0A229NXA5"/>
<dbReference type="InterPro" id="IPR037079">
    <property type="entry name" value="AF2212/PG0164-like_sf"/>
</dbReference>
<evidence type="ECO:0000313" key="1">
    <source>
        <dbReference type="EMBL" id="OXM14636.1"/>
    </source>
</evidence>
<name>A0A229NXA5_9BACL</name>
<gene>
    <name evidence="1" type="ORF">CGZ75_17115</name>
</gene>
<dbReference type="InterPro" id="IPR015018">
    <property type="entry name" value="DUF1905"/>
</dbReference>
<dbReference type="EMBL" id="NMUQ01000002">
    <property type="protein sequence ID" value="OXM14636.1"/>
    <property type="molecule type" value="Genomic_DNA"/>
</dbReference>
<dbReference type="OrthoDB" id="2604865at2"/>
<dbReference type="Proteomes" id="UP000215145">
    <property type="component" value="Unassembled WGS sequence"/>
</dbReference>
<protein>
    <recommendedName>
        <fullName evidence="3">DUF1905 domain-containing protein</fullName>
    </recommendedName>
</protein>
<dbReference type="Pfam" id="PF13376">
    <property type="entry name" value="OmdA"/>
    <property type="match status" value="1"/>
</dbReference>
<evidence type="ECO:0008006" key="3">
    <source>
        <dbReference type="Google" id="ProtNLM"/>
    </source>
</evidence>
<keyword evidence="2" id="KW-1185">Reference proteome</keyword>
<evidence type="ECO:0000313" key="2">
    <source>
        <dbReference type="Proteomes" id="UP000215145"/>
    </source>
</evidence>
<organism evidence="1 2">
    <name type="scientific">Paenibacillus herberti</name>
    <dbReference type="NCBI Taxonomy" id="1619309"/>
    <lineage>
        <taxon>Bacteria</taxon>
        <taxon>Bacillati</taxon>
        <taxon>Bacillota</taxon>
        <taxon>Bacilli</taxon>
        <taxon>Bacillales</taxon>
        <taxon>Paenibacillaceae</taxon>
        <taxon>Paenibacillus</taxon>
    </lineage>
</organism>
<dbReference type="RefSeq" id="WP_089525452.1">
    <property type="nucleotide sequence ID" value="NZ_NMUQ01000002.1"/>
</dbReference>
<dbReference type="Gene3D" id="2.40.30.100">
    <property type="entry name" value="AF2212/PG0164-like"/>
    <property type="match status" value="1"/>
</dbReference>
<accession>A0A229NXA5</accession>
<reference evidence="1 2" key="1">
    <citation type="submission" date="2017-07" db="EMBL/GenBank/DDBJ databases">
        <title>Paenibacillus herberti R33 genome sequencing and assembly.</title>
        <authorList>
            <person name="Su W."/>
        </authorList>
    </citation>
    <scope>NUCLEOTIDE SEQUENCE [LARGE SCALE GENOMIC DNA]</scope>
    <source>
        <strain evidence="1 2">R33</strain>
    </source>
</reference>
<comment type="caution">
    <text evidence="1">The sequence shown here is derived from an EMBL/GenBank/DDBJ whole genome shotgun (WGS) entry which is preliminary data.</text>
</comment>
<dbReference type="SUPFAM" id="SSF141694">
    <property type="entry name" value="AF2212/PG0164-like"/>
    <property type="match status" value="1"/>
</dbReference>
<dbReference type="Pfam" id="PF08922">
    <property type="entry name" value="DUF1905"/>
    <property type="match status" value="1"/>
</dbReference>
<proteinExistence type="predicted"/>
<sequence>MKFQSVVHLSGKTATGIQVPDEVVAALGAGKKPPVHVRIGEYSYRSTIAFMGGQFWIPLSAPNREGAGVAAGDTIEVEVALDTEPREIVVPDDLAVALNGAAEARGYFDGLSYSNKNRIVLSIEGAKTAETRQKRVGKAVEALTEGRTP</sequence>